<dbReference type="EMBL" id="SRLO01000223">
    <property type="protein sequence ID" value="TNN66217.1"/>
    <property type="molecule type" value="Genomic_DNA"/>
</dbReference>
<dbReference type="AlphaFoldDB" id="A0A4Z2HKB5"/>
<reference evidence="1 2" key="1">
    <citation type="submission" date="2019-03" db="EMBL/GenBank/DDBJ databases">
        <title>First draft genome of Liparis tanakae, snailfish: a comprehensive survey of snailfish specific genes.</title>
        <authorList>
            <person name="Kim W."/>
            <person name="Song I."/>
            <person name="Jeong J.-H."/>
            <person name="Kim D."/>
            <person name="Kim S."/>
            <person name="Ryu S."/>
            <person name="Song J.Y."/>
            <person name="Lee S.K."/>
        </authorList>
    </citation>
    <scope>NUCLEOTIDE SEQUENCE [LARGE SCALE GENOMIC DNA]</scope>
    <source>
        <tissue evidence="1">Muscle</tissue>
    </source>
</reference>
<evidence type="ECO:0000313" key="2">
    <source>
        <dbReference type="Proteomes" id="UP000314294"/>
    </source>
</evidence>
<keyword evidence="2" id="KW-1185">Reference proteome</keyword>
<sequence length="101" mass="10869">MSLKNNPVAYYHLPSASPPLPPLPPSLPPSFHILLSLGLCCLTHSLSSTLSWITSPSTRSTDSFLSTPALSGCSAGVFEILARCGGQRLRDFYHPNTTSRQ</sequence>
<dbReference type="Proteomes" id="UP000314294">
    <property type="component" value="Unassembled WGS sequence"/>
</dbReference>
<organism evidence="1 2">
    <name type="scientific">Liparis tanakae</name>
    <name type="common">Tanaka's snailfish</name>
    <dbReference type="NCBI Taxonomy" id="230148"/>
    <lineage>
        <taxon>Eukaryota</taxon>
        <taxon>Metazoa</taxon>
        <taxon>Chordata</taxon>
        <taxon>Craniata</taxon>
        <taxon>Vertebrata</taxon>
        <taxon>Euteleostomi</taxon>
        <taxon>Actinopterygii</taxon>
        <taxon>Neopterygii</taxon>
        <taxon>Teleostei</taxon>
        <taxon>Neoteleostei</taxon>
        <taxon>Acanthomorphata</taxon>
        <taxon>Eupercaria</taxon>
        <taxon>Perciformes</taxon>
        <taxon>Cottioidei</taxon>
        <taxon>Cottales</taxon>
        <taxon>Liparidae</taxon>
        <taxon>Liparis</taxon>
    </lineage>
</organism>
<comment type="caution">
    <text evidence="1">The sequence shown here is derived from an EMBL/GenBank/DDBJ whole genome shotgun (WGS) entry which is preliminary data.</text>
</comment>
<gene>
    <name evidence="1" type="ORF">EYF80_023556</name>
</gene>
<accession>A0A4Z2HKB5</accession>
<protein>
    <submittedName>
        <fullName evidence="1">Uncharacterized protein</fullName>
    </submittedName>
</protein>
<name>A0A4Z2HKB5_9TELE</name>
<proteinExistence type="predicted"/>
<evidence type="ECO:0000313" key="1">
    <source>
        <dbReference type="EMBL" id="TNN66217.1"/>
    </source>
</evidence>